<organism evidence="1 2">
    <name type="scientific">Ilumatobacter coccineus (strain NBRC 103263 / KCTC 29153 / YM16-304)</name>
    <dbReference type="NCBI Taxonomy" id="1313172"/>
    <lineage>
        <taxon>Bacteria</taxon>
        <taxon>Bacillati</taxon>
        <taxon>Actinomycetota</taxon>
        <taxon>Acidimicrobiia</taxon>
        <taxon>Acidimicrobiales</taxon>
        <taxon>Ilumatobacteraceae</taxon>
        <taxon>Ilumatobacter</taxon>
    </lineage>
</organism>
<dbReference type="EMBL" id="AP012057">
    <property type="protein sequence ID" value="BAN03842.1"/>
    <property type="molecule type" value="Genomic_DNA"/>
</dbReference>
<reference evidence="1 2" key="1">
    <citation type="journal article" date="2013" name="Int. J. Syst. Evol. Microbiol.">
        <title>Ilumatobacter nonamiense sp. nov. and Ilumatobacter coccineum sp. nov., isolated from seashore sand.</title>
        <authorList>
            <person name="Matsumoto A."/>
            <person name="Kasai H."/>
            <person name="Matsuo Y."/>
            <person name="Shizuri Y."/>
            <person name="Ichikawa N."/>
            <person name="Fujita N."/>
            <person name="Omura S."/>
            <person name="Takahashi Y."/>
        </authorList>
    </citation>
    <scope>NUCLEOTIDE SEQUENCE [LARGE SCALE GENOMIC DNA]</scope>
    <source>
        <strain evidence="2">NBRC 103263 / KCTC 29153 / YM16-304</strain>
    </source>
</reference>
<dbReference type="KEGG" id="aym:YM304_35280"/>
<dbReference type="PANTHER" id="PTHR46656:SF3">
    <property type="entry name" value="PUTATIVE-RELATED"/>
    <property type="match status" value="1"/>
</dbReference>
<name>A0A6C7ECW4_ILUCY</name>
<gene>
    <name evidence="1" type="ORF">YM304_35280</name>
</gene>
<protein>
    <recommendedName>
        <fullName evidence="3">Glycosyltransferase</fullName>
    </recommendedName>
</protein>
<dbReference type="Gene3D" id="3.40.50.2000">
    <property type="entry name" value="Glycogen Phosphorylase B"/>
    <property type="match status" value="1"/>
</dbReference>
<proteinExistence type="predicted"/>
<sequence length="387" mass="42489">MANRVRYACEWTPVGVGVAARRALRALLSVEDPDLDIVWEPLGPAPLGRASVGDGVDQWLRDLRGPPVAGEILVHHVVPGAWNEVARAVAPVHQIGHSVFELDDIPHAWLDEMSEVDEFWVPTEWNRRAFQRAFDRPVHVVPHVVIDIEPDSIPLSIPDDLAIVSLVSAWDWRKRPDRAIDAFCRAFTSADSVALVVKTSPYCVEWPGGDVGVIESIERIVQEFRDPPIVFYDTGTWTDAQMLGLAQRSACSLSLTSSEGWGLGAFDAASLGTPVIITGFGGQVDYLGENYPGLLPYRRVPTAHRNRRLFEVGTEWAYADLDAAVDLLRSVIGGSASDLSARAESLAPELRDRYSPQRVGTQLSELLRAARLSGSGRRRLGRGPGRP</sequence>
<keyword evidence="2" id="KW-1185">Reference proteome</keyword>
<dbReference type="Proteomes" id="UP000011863">
    <property type="component" value="Chromosome"/>
</dbReference>
<dbReference type="AlphaFoldDB" id="A0A6C7ECW4"/>
<dbReference type="PANTHER" id="PTHR46656">
    <property type="entry name" value="PUTATIVE-RELATED"/>
    <property type="match status" value="1"/>
</dbReference>
<evidence type="ECO:0008006" key="3">
    <source>
        <dbReference type="Google" id="ProtNLM"/>
    </source>
</evidence>
<dbReference type="SUPFAM" id="SSF53756">
    <property type="entry name" value="UDP-Glycosyltransferase/glycogen phosphorylase"/>
    <property type="match status" value="1"/>
</dbReference>
<accession>A0A6C7ECW4</accession>
<evidence type="ECO:0000313" key="2">
    <source>
        <dbReference type="Proteomes" id="UP000011863"/>
    </source>
</evidence>
<dbReference type="OrthoDB" id="5679686at2"/>
<dbReference type="CDD" id="cd01635">
    <property type="entry name" value="Glycosyltransferase_GTB-type"/>
    <property type="match status" value="1"/>
</dbReference>
<evidence type="ECO:0000313" key="1">
    <source>
        <dbReference type="EMBL" id="BAN03842.1"/>
    </source>
</evidence>
<dbReference type="RefSeq" id="WP_015443089.1">
    <property type="nucleotide sequence ID" value="NC_020520.1"/>
</dbReference>